<proteinExistence type="predicted"/>
<evidence type="ECO:0000313" key="2">
    <source>
        <dbReference type="Proteomes" id="UP000033915"/>
    </source>
</evidence>
<dbReference type="Pfam" id="PF13031">
    <property type="entry name" value="DUF3892"/>
    <property type="match status" value="1"/>
</dbReference>
<protein>
    <recommendedName>
        <fullName evidence="3">DUF3892 domain-containing protein</fullName>
    </recommendedName>
</protein>
<reference evidence="1 2" key="1">
    <citation type="journal article" date="2015" name="Nature">
        <title>rRNA introns, odd ribosomes, and small enigmatic genomes across a large radiation of phyla.</title>
        <authorList>
            <person name="Brown C.T."/>
            <person name="Hug L.A."/>
            <person name="Thomas B.C."/>
            <person name="Sharon I."/>
            <person name="Castelle C.J."/>
            <person name="Singh A."/>
            <person name="Wilkins M.J."/>
            <person name="Williams K.H."/>
            <person name="Banfield J.F."/>
        </authorList>
    </citation>
    <scope>NUCLEOTIDE SEQUENCE [LARGE SCALE GENOMIC DNA]</scope>
</reference>
<name>A0A0G1NGW1_9BACT</name>
<dbReference type="InterPro" id="IPR024997">
    <property type="entry name" value="DUF3892"/>
</dbReference>
<dbReference type="AlphaFoldDB" id="A0A0G1NGW1"/>
<evidence type="ECO:0000313" key="1">
    <source>
        <dbReference type="EMBL" id="KKT83444.1"/>
    </source>
</evidence>
<organism evidence="1 2">
    <name type="scientific">Candidatus Giovannonibacteria bacterium GW2011_GWC2_44_9</name>
    <dbReference type="NCBI Taxonomy" id="1618658"/>
    <lineage>
        <taxon>Bacteria</taxon>
        <taxon>Candidatus Giovannoniibacteriota</taxon>
    </lineage>
</organism>
<accession>A0A0G1NGW1</accession>
<dbReference type="Proteomes" id="UP000033915">
    <property type="component" value="Unassembled WGS sequence"/>
</dbReference>
<comment type="caution">
    <text evidence="1">The sequence shown here is derived from an EMBL/GenBank/DDBJ whole genome shotgun (WGS) entry which is preliminary data.</text>
</comment>
<dbReference type="EMBL" id="LCJT01000018">
    <property type="protein sequence ID" value="KKT83444.1"/>
    <property type="molecule type" value="Genomic_DNA"/>
</dbReference>
<gene>
    <name evidence="1" type="ORF">UW81_C0018G0008</name>
</gene>
<evidence type="ECO:0008006" key="3">
    <source>
        <dbReference type="Google" id="ProtNLM"/>
    </source>
</evidence>
<sequence>MTKHRITHIRKPNTYSSLEHITHVKYDDAVHSREHVIRLIEAKTDSFYVQEGGEYSDVHVIHPHYGSPYIRTAADSDGEKRDNLLSLPQC</sequence>